<protein>
    <submittedName>
        <fullName evidence="2">Uncharacterized protein</fullName>
    </submittedName>
</protein>
<keyword evidence="3" id="KW-1185">Reference proteome</keyword>
<sequence length="122" mass="12780">MGVPPEGDVPLRRSRPRSSSRARLRPAPQHPRVQSSRSDPRISAQPFLQRCPGGASSPHLVAPTAQSCPLTAARNSHERDPEGTWAPQRGAPHITGGAAGQGIHRLSTYLGGEPESAAISGG</sequence>
<dbReference type="Proteomes" id="UP001066276">
    <property type="component" value="Chromosome 7"/>
</dbReference>
<dbReference type="AlphaFoldDB" id="A0AAV7PN55"/>
<name>A0AAV7PN55_PLEWA</name>
<reference evidence="2" key="1">
    <citation type="journal article" date="2022" name="bioRxiv">
        <title>Sequencing and chromosome-scale assembly of the giantPleurodeles waltlgenome.</title>
        <authorList>
            <person name="Brown T."/>
            <person name="Elewa A."/>
            <person name="Iarovenko S."/>
            <person name="Subramanian E."/>
            <person name="Araus A.J."/>
            <person name="Petzold A."/>
            <person name="Susuki M."/>
            <person name="Suzuki K.-i.T."/>
            <person name="Hayashi T."/>
            <person name="Toyoda A."/>
            <person name="Oliveira C."/>
            <person name="Osipova E."/>
            <person name="Leigh N.D."/>
            <person name="Simon A."/>
            <person name="Yun M.H."/>
        </authorList>
    </citation>
    <scope>NUCLEOTIDE SEQUENCE</scope>
    <source>
        <strain evidence="2">20211129_DDA</strain>
        <tissue evidence="2">Liver</tissue>
    </source>
</reference>
<evidence type="ECO:0000256" key="1">
    <source>
        <dbReference type="SAM" id="MobiDB-lite"/>
    </source>
</evidence>
<feature type="compositionally biased region" description="Basic residues" evidence="1">
    <location>
        <begin position="12"/>
        <end position="24"/>
    </location>
</feature>
<evidence type="ECO:0000313" key="2">
    <source>
        <dbReference type="EMBL" id="KAJ1127198.1"/>
    </source>
</evidence>
<dbReference type="EMBL" id="JANPWB010000011">
    <property type="protein sequence ID" value="KAJ1127198.1"/>
    <property type="molecule type" value="Genomic_DNA"/>
</dbReference>
<accession>A0AAV7PN55</accession>
<gene>
    <name evidence="2" type="ORF">NDU88_005601</name>
</gene>
<evidence type="ECO:0000313" key="3">
    <source>
        <dbReference type="Proteomes" id="UP001066276"/>
    </source>
</evidence>
<organism evidence="2 3">
    <name type="scientific">Pleurodeles waltl</name>
    <name type="common">Iberian ribbed newt</name>
    <dbReference type="NCBI Taxonomy" id="8319"/>
    <lineage>
        <taxon>Eukaryota</taxon>
        <taxon>Metazoa</taxon>
        <taxon>Chordata</taxon>
        <taxon>Craniata</taxon>
        <taxon>Vertebrata</taxon>
        <taxon>Euteleostomi</taxon>
        <taxon>Amphibia</taxon>
        <taxon>Batrachia</taxon>
        <taxon>Caudata</taxon>
        <taxon>Salamandroidea</taxon>
        <taxon>Salamandridae</taxon>
        <taxon>Pleurodelinae</taxon>
        <taxon>Pleurodeles</taxon>
    </lineage>
</organism>
<comment type="caution">
    <text evidence="2">The sequence shown here is derived from an EMBL/GenBank/DDBJ whole genome shotgun (WGS) entry which is preliminary data.</text>
</comment>
<feature type="region of interest" description="Disordered" evidence="1">
    <location>
        <begin position="1"/>
        <end position="99"/>
    </location>
</feature>
<proteinExistence type="predicted"/>